<feature type="transmembrane region" description="Helical" evidence="1">
    <location>
        <begin position="81"/>
        <end position="105"/>
    </location>
</feature>
<protein>
    <submittedName>
        <fullName evidence="2">Uncharacterized protein</fullName>
    </submittedName>
</protein>
<keyword evidence="1" id="KW-0472">Membrane</keyword>
<dbReference type="AlphaFoldDB" id="A0A398B7D7"/>
<accession>A0A398B7D7</accession>
<proteinExistence type="predicted"/>
<dbReference type="Proteomes" id="UP000265816">
    <property type="component" value="Unassembled WGS sequence"/>
</dbReference>
<keyword evidence="1" id="KW-1133">Transmembrane helix</keyword>
<comment type="caution">
    <text evidence="2">The sequence shown here is derived from an EMBL/GenBank/DDBJ whole genome shotgun (WGS) entry which is preliminary data.</text>
</comment>
<name>A0A398B7D7_9BACI</name>
<evidence type="ECO:0000256" key="1">
    <source>
        <dbReference type="SAM" id="Phobius"/>
    </source>
</evidence>
<keyword evidence="3" id="KW-1185">Reference proteome</keyword>
<feature type="transmembrane region" description="Helical" evidence="1">
    <location>
        <begin position="12"/>
        <end position="32"/>
    </location>
</feature>
<organism evidence="2 3">
    <name type="scientific">Mesobacillus zeae</name>
    <dbReference type="NCBI Taxonomy" id="1917180"/>
    <lineage>
        <taxon>Bacteria</taxon>
        <taxon>Bacillati</taxon>
        <taxon>Bacillota</taxon>
        <taxon>Bacilli</taxon>
        <taxon>Bacillales</taxon>
        <taxon>Bacillaceae</taxon>
        <taxon>Mesobacillus</taxon>
    </lineage>
</organism>
<sequence>MREYIFSKTLGVTLGIMTILGAISFGALSLIGMGLAKALNTGHEYSSNEKQLAVWTFIIALSSGLITLSGAFKLQKKTWRLFYSIFCLMIGGGLLTLLFVSLGALGYKNEWFILIIGMIYLSLSILVKTGK</sequence>
<feature type="transmembrane region" description="Helical" evidence="1">
    <location>
        <begin position="52"/>
        <end position="74"/>
    </location>
</feature>
<evidence type="ECO:0000313" key="3">
    <source>
        <dbReference type="Proteomes" id="UP000265816"/>
    </source>
</evidence>
<reference evidence="2 3" key="1">
    <citation type="submission" date="2018-08" db="EMBL/GenBank/DDBJ databases">
        <title>Bacillus jemisoniae sp. nov., Bacillus chryseoplanitiae sp. nov., Bacillus resnikiae sp. nov., and Bacillus frankliniae sp. nov., isolated from Viking spacecraft and associated surfaces.</title>
        <authorList>
            <person name="Seuylemezian A."/>
            <person name="Vaishampayan P."/>
        </authorList>
    </citation>
    <scope>NUCLEOTIDE SEQUENCE [LARGE SCALE GENOMIC DNA]</scope>
    <source>
        <strain evidence="2 3">JJ-247</strain>
    </source>
</reference>
<keyword evidence="1" id="KW-0812">Transmembrane</keyword>
<feature type="transmembrane region" description="Helical" evidence="1">
    <location>
        <begin position="111"/>
        <end position="127"/>
    </location>
</feature>
<evidence type="ECO:0000313" key="2">
    <source>
        <dbReference type="EMBL" id="RID85752.1"/>
    </source>
</evidence>
<gene>
    <name evidence="2" type="ORF">D1970_09425</name>
</gene>
<dbReference type="EMBL" id="QWVT01000015">
    <property type="protein sequence ID" value="RID85752.1"/>
    <property type="molecule type" value="Genomic_DNA"/>
</dbReference>
<dbReference type="RefSeq" id="WP_119112605.1">
    <property type="nucleotide sequence ID" value="NZ_CBCSEO010000002.1"/>
</dbReference>
<dbReference type="OrthoDB" id="2934466at2"/>